<keyword evidence="8" id="KW-0347">Helicase</keyword>
<dbReference type="CDD" id="cd18044">
    <property type="entry name" value="DEXXQc_SMUBP2"/>
    <property type="match status" value="1"/>
</dbReference>
<evidence type="ECO:0000259" key="13">
    <source>
        <dbReference type="SMART" id="SM00382"/>
    </source>
</evidence>
<dbReference type="Pfam" id="PF13086">
    <property type="entry name" value="AAA_11"/>
    <property type="match status" value="1"/>
</dbReference>
<dbReference type="SMART" id="SM00487">
    <property type="entry name" value="DEXDc"/>
    <property type="match status" value="1"/>
</dbReference>
<dbReference type="InterPro" id="IPR047187">
    <property type="entry name" value="SF1_C_Upf1"/>
</dbReference>
<evidence type="ECO:0000256" key="7">
    <source>
        <dbReference type="ARBA" id="ARBA00022801"/>
    </source>
</evidence>
<keyword evidence="16" id="KW-1185">Reference proteome</keyword>
<evidence type="ECO:0000256" key="9">
    <source>
        <dbReference type="ARBA" id="ARBA00022840"/>
    </source>
</evidence>
<evidence type="ECO:0000256" key="10">
    <source>
        <dbReference type="ARBA" id="ARBA00023242"/>
    </source>
</evidence>
<dbReference type="AlphaFoldDB" id="A0A6A6CY10"/>
<dbReference type="PANTHER" id="PTHR43788">
    <property type="entry name" value="DNA2/NAM7 HELICASE FAMILY MEMBER"/>
    <property type="match status" value="1"/>
</dbReference>
<keyword evidence="7" id="KW-0378">Hydrolase</keyword>
<dbReference type="GO" id="GO:0005737">
    <property type="term" value="C:cytoplasm"/>
    <property type="evidence" value="ECO:0007669"/>
    <property type="project" value="UniProtKB-SubCell"/>
</dbReference>
<dbReference type="InterPro" id="IPR003593">
    <property type="entry name" value="AAA+_ATPase"/>
</dbReference>
<dbReference type="Pfam" id="PF13087">
    <property type="entry name" value="AAA_12"/>
    <property type="match status" value="1"/>
</dbReference>
<evidence type="ECO:0000256" key="4">
    <source>
        <dbReference type="ARBA" id="ARBA00012551"/>
    </source>
</evidence>
<dbReference type="EC" id="3.6.4.12" evidence="4"/>
<dbReference type="PANTHER" id="PTHR43788:SF8">
    <property type="entry name" value="DNA-BINDING PROTEIN SMUBP-2"/>
    <property type="match status" value="1"/>
</dbReference>
<dbReference type="InterPro" id="IPR014001">
    <property type="entry name" value="Helicase_ATP-bd"/>
</dbReference>
<evidence type="ECO:0000256" key="12">
    <source>
        <dbReference type="SAM" id="MobiDB-lite"/>
    </source>
</evidence>
<evidence type="ECO:0000256" key="2">
    <source>
        <dbReference type="ARBA" id="ARBA00004496"/>
    </source>
</evidence>
<evidence type="ECO:0000256" key="8">
    <source>
        <dbReference type="ARBA" id="ARBA00022806"/>
    </source>
</evidence>
<feature type="compositionally biased region" description="Polar residues" evidence="12">
    <location>
        <begin position="416"/>
        <end position="431"/>
    </location>
</feature>
<feature type="compositionally biased region" description="Basic and acidic residues" evidence="12">
    <location>
        <begin position="432"/>
        <end position="459"/>
    </location>
</feature>
<dbReference type="InterPro" id="IPR041677">
    <property type="entry name" value="DNA2/NAM7_AAA_11"/>
</dbReference>
<dbReference type="GO" id="GO:0003723">
    <property type="term" value="F:RNA binding"/>
    <property type="evidence" value="ECO:0007669"/>
    <property type="project" value="InterPro"/>
</dbReference>
<organism evidence="15 16">
    <name type="scientific">Zasmidium cellare ATCC 36951</name>
    <dbReference type="NCBI Taxonomy" id="1080233"/>
    <lineage>
        <taxon>Eukaryota</taxon>
        <taxon>Fungi</taxon>
        <taxon>Dikarya</taxon>
        <taxon>Ascomycota</taxon>
        <taxon>Pezizomycotina</taxon>
        <taxon>Dothideomycetes</taxon>
        <taxon>Dothideomycetidae</taxon>
        <taxon>Mycosphaerellales</taxon>
        <taxon>Mycosphaerellaceae</taxon>
        <taxon>Zasmidium</taxon>
    </lineage>
</organism>
<dbReference type="GO" id="GO:0043139">
    <property type="term" value="F:5'-3' DNA helicase activity"/>
    <property type="evidence" value="ECO:0007669"/>
    <property type="project" value="TreeGrafter"/>
</dbReference>
<dbReference type="InterPro" id="IPR041679">
    <property type="entry name" value="DNA2/NAM7-like_C"/>
</dbReference>
<dbReference type="GO" id="GO:0005634">
    <property type="term" value="C:nucleus"/>
    <property type="evidence" value="ECO:0007669"/>
    <property type="project" value="UniProtKB-SubCell"/>
</dbReference>
<dbReference type="EMBL" id="ML993582">
    <property type="protein sequence ID" value="KAF2171981.1"/>
    <property type="molecule type" value="Genomic_DNA"/>
</dbReference>
<feature type="domain" description="AAA+ ATPase" evidence="13">
    <location>
        <begin position="216"/>
        <end position="451"/>
    </location>
</feature>
<dbReference type="InterPro" id="IPR027417">
    <property type="entry name" value="P-loop_NTPase"/>
</dbReference>
<feature type="region of interest" description="Disordered" evidence="12">
    <location>
        <begin position="414"/>
        <end position="459"/>
    </location>
</feature>
<name>A0A6A6CY10_ZASCE</name>
<accession>A0A6A6CY10</accession>
<evidence type="ECO:0000256" key="3">
    <source>
        <dbReference type="ARBA" id="ARBA00007913"/>
    </source>
</evidence>
<evidence type="ECO:0000256" key="5">
    <source>
        <dbReference type="ARBA" id="ARBA00022490"/>
    </source>
</evidence>
<gene>
    <name evidence="15" type="ORF">M409DRAFT_18212</name>
</gene>
<evidence type="ECO:0000256" key="1">
    <source>
        <dbReference type="ARBA" id="ARBA00004123"/>
    </source>
</evidence>
<keyword evidence="9" id="KW-0067">ATP-binding</keyword>
<dbReference type="GO" id="GO:0005524">
    <property type="term" value="F:ATP binding"/>
    <property type="evidence" value="ECO:0007669"/>
    <property type="project" value="UniProtKB-KW"/>
</dbReference>
<evidence type="ECO:0000256" key="11">
    <source>
        <dbReference type="ARBA" id="ARBA00048432"/>
    </source>
</evidence>
<comment type="catalytic activity">
    <reaction evidence="11">
        <text>ATP + H2O = ADP + phosphate + H(+)</text>
        <dbReference type="Rhea" id="RHEA:13065"/>
        <dbReference type="ChEBI" id="CHEBI:15377"/>
        <dbReference type="ChEBI" id="CHEBI:15378"/>
        <dbReference type="ChEBI" id="CHEBI:30616"/>
        <dbReference type="ChEBI" id="CHEBI:43474"/>
        <dbReference type="ChEBI" id="CHEBI:456216"/>
        <dbReference type="EC" id="3.6.4.12"/>
    </reaction>
    <physiologicalReaction direction="left-to-right" evidence="11">
        <dbReference type="Rhea" id="RHEA:13066"/>
    </physiologicalReaction>
</comment>
<dbReference type="CDD" id="cd18808">
    <property type="entry name" value="SF1_C_Upf1"/>
    <property type="match status" value="1"/>
</dbReference>
<dbReference type="Pfam" id="PF21138">
    <property type="entry name" value="SMUBP-2_HCS1_1B"/>
    <property type="match status" value="1"/>
</dbReference>
<evidence type="ECO:0000259" key="14">
    <source>
        <dbReference type="SMART" id="SM00487"/>
    </source>
</evidence>
<keyword evidence="6" id="KW-0547">Nucleotide-binding</keyword>
<dbReference type="OrthoDB" id="6513042at2759"/>
<dbReference type="InterPro" id="IPR050534">
    <property type="entry name" value="Coronavir_polyprotein_1ab"/>
</dbReference>
<feature type="domain" description="Helicase ATP-binding" evidence="14">
    <location>
        <begin position="198"/>
        <end position="500"/>
    </location>
</feature>
<dbReference type="Proteomes" id="UP000799537">
    <property type="component" value="Unassembled WGS sequence"/>
</dbReference>
<keyword evidence="5" id="KW-0963">Cytoplasm</keyword>
<dbReference type="Gene3D" id="2.40.30.270">
    <property type="match status" value="1"/>
</dbReference>
<evidence type="ECO:0000313" key="15">
    <source>
        <dbReference type="EMBL" id="KAF2171981.1"/>
    </source>
</evidence>
<proteinExistence type="inferred from homology"/>
<dbReference type="GO" id="GO:0016787">
    <property type="term" value="F:hydrolase activity"/>
    <property type="evidence" value="ECO:0007669"/>
    <property type="project" value="UniProtKB-KW"/>
</dbReference>
<evidence type="ECO:0000256" key="6">
    <source>
        <dbReference type="ARBA" id="ARBA00022741"/>
    </source>
</evidence>
<protein>
    <recommendedName>
        <fullName evidence="4">DNA helicase</fullName>
        <ecNumber evidence="4">3.6.4.12</ecNumber>
    </recommendedName>
</protein>
<dbReference type="SMART" id="SM00382">
    <property type="entry name" value="AAA"/>
    <property type="match status" value="1"/>
</dbReference>
<comment type="similarity">
    <text evidence="3">Belongs to the DNA2/NAM7 helicase family.</text>
</comment>
<feature type="region of interest" description="Disordered" evidence="12">
    <location>
        <begin position="535"/>
        <end position="562"/>
    </location>
</feature>
<comment type="subcellular location">
    <subcellularLocation>
        <location evidence="2">Cytoplasm</location>
    </subcellularLocation>
    <subcellularLocation>
        <location evidence="1">Nucleus</location>
    </subcellularLocation>
</comment>
<keyword evidence="10" id="KW-0539">Nucleus</keyword>
<dbReference type="InterPro" id="IPR048761">
    <property type="entry name" value="SMUBP-2_HCS1_1B"/>
</dbReference>
<evidence type="ECO:0000313" key="16">
    <source>
        <dbReference type="Proteomes" id="UP000799537"/>
    </source>
</evidence>
<sequence>MPPTDIPSFATSQLSLLDNELQAELQETQLLTSLHAPTTLARAGLAVLNLTVASQRTGFGGKTLLELGPDPAVSSNGELPEHGLRVGDICAVAEQPKGAERKKEREGMEKRGAEGVVTKVNKSGVTVALDKEDVDVPGGKLWLVKLANDVTYKRLNQTMTRLLKMQPAEHSTLTQVLFGQTSPTPISEDELKMDVQWSDPSLNDSQKEAIRFALASREVALIHGPPGTGKTHTLIELILQLLKRKQRLLVCGPSNISVDNIVERLASHKVSMVRLGHPARLLPSVLSHSMEVLTRTSDAAAIVTDIRSEMDSKQASIRKTRNGRERKAIYGKLRELRKEYRQREGRVVGDLLRESKVVLSTLHGAGGYQLRDQRFDVVIVDEASQALEAQCWIPVLSSSAPRLILAGDHLQLPPTIKSSNTKGAKNPTKTKPNTDETAEKASKVTVKEKEETQVDGKKKVKQDPVRLETTLFDRLLSLHGETIKRMLTTQYRMHERIMQFPSRALYEGKLMAADAVKERLLKDLPYDVDETDNTSEPLVFWDTQGGDFPEKTEDDEDKQSKSSLLAESKVNDLEALIVRDHVAGLIDAGVKAEDIAVVTPYNGQLALLSQMLKDRFPGLELGSVDGFQGREKEAVIVSLVRSNPEHEVGFLGEKRRLNVAMTRPKRHLCVIGDSETISKGSKFLKEWMAFLEENADLRYPNLSDLSQDG</sequence>
<reference evidence="15" key="1">
    <citation type="journal article" date="2020" name="Stud. Mycol.">
        <title>101 Dothideomycetes genomes: a test case for predicting lifestyles and emergence of pathogens.</title>
        <authorList>
            <person name="Haridas S."/>
            <person name="Albert R."/>
            <person name="Binder M."/>
            <person name="Bloem J."/>
            <person name="Labutti K."/>
            <person name="Salamov A."/>
            <person name="Andreopoulos B."/>
            <person name="Baker S."/>
            <person name="Barry K."/>
            <person name="Bills G."/>
            <person name="Bluhm B."/>
            <person name="Cannon C."/>
            <person name="Castanera R."/>
            <person name="Culley D."/>
            <person name="Daum C."/>
            <person name="Ezra D."/>
            <person name="Gonzalez J."/>
            <person name="Henrissat B."/>
            <person name="Kuo A."/>
            <person name="Liang C."/>
            <person name="Lipzen A."/>
            <person name="Lutzoni F."/>
            <person name="Magnuson J."/>
            <person name="Mondo S."/>
            <person name="Nolan M."/>
            <person name="Ohm R."/>
            <person name="Pangilinan J."/>
            <person name="Park H.-J."/>
            <person name="Ramirez L."/>
            <person name="Alfaro M."/>
            <person name="Sun H."/>
            <person name="Tritt A."/>
            <person name="Yoshinaga Y."/>
            <person name="Zwiers L.-H."/>
            <person name="Turgeon B."/>
            <person name="Goodwin S."/>
            <person name="Spatafora J."/>
            <person name="Crous P."/>
            <person name="Grigoriev I."/>
        </authorList>
    </citation>
    <scope>NUCLEOTIDE SEQUENCE</scope>
    <source>
        <strain evidence="15">ATCC 36951</strain>
    </source>
</reference>
<dbReference type="SUPFAM" id="SSF52540">
    <property type="entry name" value="P-loop containing nucleoside triphosphate hydrolases"/>
    <property type="match status" value="1"/>
</dbReference>
<dbReference type="Gene3D" id="3.40.50.300">
    <property type="entry name" value="P-loop containing nucleotide triphosphate hydrolases"/>
    <property type="match status" value="2"/>
</dbReference>
<dbReference type="RefSeq" id="XP_033672870.1">
    <property type="nucleotide sequence ID" value="XM_033804406.1"/>
</dbReference>
<dbReference type="GeneID" id="54557678"/>